<dbReference type="InterPro" id="IPR027359">
    <property type="entry name" value="Volt_channel_dom_sf"/>
</dbReference>
<evidence type="ECO:0000256" key="10">
    <source>
        <dbReference type="ARBA" id="ARBA00023136"/>
    </source>
</evidence>
<dbReference type="PANTHER" id="PTHR11537">
    <property type="entry name" value="VOLTAGE-GATED POTASSIUM CHANNEL"/>
    <property type="match status" value="1"/>
</dbReference>
<keyword evidence="6" id="KW-0851">Voltage-gated channel</keyword>
<evidence type="ECO:0000256" key="1">
    <source>
        <dbReference type="ARBA" id="ARBA00004141"/>
    </source>
</evidence>
<dbReference type="Gene3D" id="1.20.120.350">
    <property type="entry name" value="Voltage-gated potassium channels. Chain C"/>
    <property type="match status" value="1"/>
</dbReference>
<dbReference type="FunFam" id="1.10.287.70:FF:000178">
    <property type="entry name" value="Ion transporter"/>
    <property type="match status" value="1"/>
</dbReference>
<feature type="transmembrane region" description="Helical" evidence="12">
    <location>
        <begin position="164"/>
        <end position="185"/>
    </location>
</feature>
<reference evidence="14" key="3">
    <citation type="submission" date="2023-01" db="EMBL/GenBank/DDBJ databases">
        <title>Exploring GABA producing Bacteroides strains toward improving mental health.</title>
        <authorList>
            <person name="Yousuf B."/>
            <person name="Bouhlel N.E."/>
            <person name="Mottawea W."/>
            <person name="Hammami R."/>
        </authorList>
    </citation>
    <scope>NUCLEOTIDE SEQUENCE</scope>
    <source>
        <strain evidence="14">UO.H1047</strain>
    </source>
</reference>
<evidence type="ECO:0000259" key="13">
    <source>
        <dbReference type="Pfam" id="PF00520"/>
    </source>
</evidence>
<dbReference type="EMBL" id="NFIJ01000032">
    <property type="protein sequence ID" value="OUO01638.1"/>
    <property type="molecule type" value="Genomic_DNA"/>
</dbReference>
<dbReference type="Pfam" id="PF00520">
    <property type="entry name" value="Ion_trans"/>
    <property type="match status" value="1"/>
</dbReference>
<comment type="subcellular location">
    <subcellularLocation>
        <location evidence="1">Membrane</location>
        <topology evidence="1">Multi-pass membrane protein</topology>
    </subcellularLocation>
</comment>
<keyword evidence="2" id="KW-0813">Transport</keyword>
<evidence type="ECO:0000256" key="2">
    <source>
        <dbReference type="ARBA" id="ARBA00022448"/>
    </source>
</evidence>
<organism evidence="15 16">
    <name type="scientific">Parabacteroides johnsonii</name>
    <dbReference type="NCBI Taxonomy" id="387661"/>
    <lineage>
        <taxon>Bacteria</taxon>
        <taxon>Pseudomonadati</taxon>
        <taxon>Bacteroidota</taxon>
        <taxon>Bacteroidia</taxon>
        <taxon>Bacteroidales</taxon>
        <taxon>Tannerellaceae</taxon>
        <taxon>Parabacteroides</taxon>
    </lineage>
</organism>
<sequence>MRLFSGIRERVDAFLHDEKLKKKLYIIIFESDTPMGKLFDTCLIGFIIASVLVVVLESIRSFSYHYTLGLRILEYVFTAFFTFEYLVRIYCSPKPKKYIFSFFGIVDLLSTLPVYLSFFFAGTRYLLVIRAFRLIRVFRVFKLFNFLKEGNMLLKSLRISAPKIFVFFFFVLILVTSIGTIMYMIEGNQPGTQFNNIPNSIYWAIVTMTTVGYGDITPVTPVGRFLSAIVMLIGYTIIAVPTGIVSATMVGEQRKKNRMECPHCHRTGHEEEAEYCKYCGSKLDQEETGK</sequence>
<evidence type="ECO:0000256" key="4">
    <source>
        <dbReference type="ARBA" id="ARBA00022692"/>
    </source>
</evidence>
<dbReference type="Proteomes" id="UP001213646">
    <property type="component" value="Unassembled WGS sequence"/>
</dbReference>
<dbReference type="AlphaFoldDB" id="A0A9Q5SP96"/>
<dbReference type="EMBL" id="JAQPYX010000079">
    <property type="protein sequence ID" value="MDC7149770.1"/>
    <property type="molecule type" value="Genomic_DNA"/>
</dbReference>
<dbReference type="InterPro" id="IPR028325">
    <property type="entry name" value="VG_K_chnl"/>
</dbReference>
<dbReference type="GO" id="GO:0001508">
    <property type="term" value="P:action potential"/>
    <property type="evidence" value="ECO:0007669"/>
    <property type="project" value="TreeGrafter"/>
</dbReference>
<evidence type="ECO:0000256" key="5">
    <source>
        <dbReference type="ARBA" id="ARBA00022826"/>
    </source>
</evidence>
<keyword evidence="10 12" id="KW-0472">Membrane</keyword>
<dbReference type="PRINTS" id="PR00169">
    <property type="entry name" value="KCHANNEL"/>
</dbReference>
<evidence type="ECO:0000256" key="6">
    <source>
        <dbReference type="ARBA" id="ARBA00022882"/>
    </source>
</evidence>
<feature type="transmembrane region" description="Helical" evidence="12">
    <location>
        <begin position="68"/>
        <end position="87"/>
    </location>
</feature>
<dbReference type="RefSeq" id="WP_008153029.1">
    <property type="nucleotide sequence ID" value="NZ_CAJLBM010000053.1"/>
</dbReference>
<keyword evidence="5" id="KW-0631">Potassium channel</keyword>
<evidence type="ECO:0000256" key="11">
    <source>
        <dbReference type="ARBA" id="ARBA00023303"/>
    </source>
</evidence>
<evidence type="ECO:0000256" key="7">
    <source>
        <dbReference type="ARBA" id="ARBA00022958"/>
    </source>
</evidence>
<evidence type="ECO:0000256" key="8">
    <source>
        <dbReference type="ARBA" id="ARBA00022989"/>
    </source>
</evidence>
<feature type="transmembrane region" description="Helical" evidence="12">
    <location>
        <begin position="38"/>
        <end position="56"/>
    </location>
</feature>
<comment type="caution">
    <text evidence="15">The sequence shown here is derived from an EMBL/GenBank/DDBJ whole genome shotgun (WGS) entry which is preliminary data.</text>
</comment>
<evidence type="ECO:0000256" key="12">
    <source>
        <dbReference type="SAM" id="Phobius"/>
    </source>
</evidence>
<dbReference type="InterPro" id="IPR005821">
    <property type="entry name" value="Ion_trans_dom"/>
</dbReference>
<keyword evidence="9" id="KW-0406">Ion transport</keyword>
<dbReference type="Proteomes" id="UP000195975">
    <property type="component" value="Unassembled WGS sequence"/>
</dbReference>
<name>A0A9Q5SP96_9BACT</name>
<dbReference type="SUPFAM" id="SSF81324">
    <property type="entry name" value="Voltage-gated potassium channels"/>
    <property type="match status" value="1"/>
</dbReference>
<dbReference type="GeneID" id="93410086"/>
<evidence type="ECO:0000313" key="14">
    <source>
        <dbReference type="EMBL" id="MDC7149770.1"/>
    </source>
</evidence>
<reference evidence="15" key="2">
    <citation type="journal article" date="2018" name="BMC Genomics">
        <title>Whole genome sequencing and function prediction of 133 gut anaerobes isolated from chicken caecum in pure cultures.</title>
        <authorList>
            <person name="Medvecky M."/>
            <person name="Cejkova D."/>
            <person name="Polansky O."/>
            <person name="Karasova D."/>
            <person name="Kubasova T."/>
            <person name="Cizek A."/>
            <person name="Rychlik I."/>
        </authorList>
    </citation>
    <scope>NUCLEOTIDE SEQUENCE</scope>
    <source>
        <strain evidence="15">An42</strain>
    </source>
</reference>
<evidence type="ECO:0000313" key="16">
    <source>
        <dbReference type="Proteomes" id="UP000195975"/>
    </source>
</evidence>
<dbReference type="Gene3D" id="1.10.287.70">
    <property type="match status" value="1"/>
</dbReference>
<feature type="transmembrane region" description="Helical" evidence="12">
    <location>
        <begin position="225"/>
        <end position="250"/>
    </location>
</feature>
<keyword evidence="4 12" id="KW-0812">Transmembrane</keyword>
<keyword evidence="3" id="KW-0633">Potassium transport</keyword>
<evidence type="ECO:0000313" key="15">
    <source>
        <dbReference type="EMBL" id="OUO01638.1"/>
    </source>
</evidence>
<keyword evidence="11" id="KW-0407">Ion channel</keyword>
<reference evidence="16" key="1">
    <citation type="submission" date="2017-04" db="EMBL/GenBank/DDBJ databases">
        <title>Function of individual gut microbiota members based on whole genome sequencing of pure cultures obtained from chicken caecum.</title>
        <authorList>
            <person name="Medvecky M."/>
            <person name="Cejkova D."/>
            <person name="Polansky O."/>
            <person name="Karasova D."/>
            <person name="Kubasova T."/>
            <person name="Cizek A."/>
            <person name="Rychlik I."/>
        </authorList>
    </citation>
    <scope>NUCLEOTIDE SEQUENCE [LARGE SCALE GENOMIC DNA]</scope>
    <source>
        <strain evidence="16">An42</strain>
    </source>
</reference>
<dbReference type="GO" id="GO:0008076">
    <property type="term" value="C:voltage-gated potassium channel complex"/>
    <property type="evidence" value="ECO:0007669"/>
    <property type="project" value="InterPro"/>
</dbReference>
<feature type="transmembrane region" description="Helical" evidence="12">
    <location>
        <begin position="99"/>
        <end position="121"/>
    </location>
</feature>
<protein>
    <submittedName>
        <fullName evidence="15">Ion transporter</fullName>
    </submittedName>
</protein>
<feature type="domain" description="Ion transport" evidence="13">
    <location>
        <begin position="37"/>
        <end position="255"/>
    </location>
</feature>
<dbReference type="GO" id="GO:0005249">
    <property type="term" value="F:voltage-gated potassium channel activity"/>
    <property type="evidence" value="ECO:0007669"/>
    <property type="project" value="InterPro"/>
</dbReference>
<evidence type="ECO:0000256" key="3">
    <source>
        <dbReference type="ARBA" id="ARBA00022538"/>
    </source>
</evidence>
<gene>
    <name evidence="15" type="ORF">B5F96_17575</name>
    <name evidence="14" type="ORF">PQG89_10075</name>
</gene>
<accession>A0A9Q5SP96</accession>
<proteinExistence type="predicted"/>
<evidence type="ECO:0000256" key="9">
    <source>
        <dbReference type="ARBA" id="ARBA00023065"/>
    </source>
</evidence>
<dbReference type="PANTHER" id="PTHR11537:SF254">
    <property type="entry name" value="POTASSIUM VOLTAGE-GATED CHANNEL PROTEIN SHAB"/>
    <property type="match status" value="1"/>
</dbReference>
<keyword evidence="8 12" id="KW-1133">Transmembrane helix</keyword>
<keyword evidence="7" id="KW-0630">Potassium</keyword>